<dbReference type="Proteomes" id="UP001165082">
    <property type="component" value="Unassembled WGS sequence"/>
</dbReference>
<dbReference type="EMBL" id="BRXZ01000456">
    <property type="protein sequence ID" value="GMI12020.1"/>
    <property type="molecule type" value="Genomic_DNA"/>
</dbReference>
<organism evidence="2 3">
    <name type="scientific">Triparma retinervis</name>
    <dbReference type="NCBI Taxonomy" id="2557542"/>
    <lineage>
        <taxon>Eukaryota</taxon>
        <taxon>Sar</taxon>
        <taxon>Stramenopiles</taxon>
        <taxon>Ochrophyta</taxon>
        <taxon>Bolidophyceae</taxon>
        <taxon>Parmales</taxon>
        <taxon>Triparmaceae</taxon>
        <taxon>Triparma</taxon>
    </lineage>
</organism>
<protein>
    <submittedName>
        <fullName evidence="2">Uncharacterized protein</fullName>
    </submittedName>
</protein>
<evidence type="ECO:0000313" key="3">
    <source>
        <dbReference type="Proteomes" id="UP001165082"/>
    </source>
</evidence>
<accession>A0A9W7KUS3</accession>
<evidence type="ECO:0000256" key="1">
    <source>
        <dbReference type="SAM" id="SignalP"/>
    </source>
</evidence>
<dbReference type="AlphaFoldDB" id="A0A9W7KUS3"/>
<dbReference type="OrthoDB" id="194564at2759"/>
<gene>
    <name evidence="2" type="ORF">TrRE_jg8951</name>
</gene>
<name>A0A9W7KUS3_9STRA</name>
<sequence>MFNIRIITSMLAVAISAYPASAYDCPSYEDIVQTSMEGYRAAELDGGVESVWYMAATNEPTLPPICTCGINNITVSEDELTYSYTNTDICEGLKEPFQIHIGGEIDASAPG</sequence>
<reference evidence="2" key="1">
    <citation type="submission" date="2022-07" db="EMBL/GenBank/DDBJ databases">
        <title>Genome analysis of Parmales, a sister group of diatoms, reveals the evolutionary specialization of diatoms from phago-mixotrophs to photoautotrophs.</title>
        <authorList>
            <person name="Ban H."/>
            <person name="Sato S."/>
            <person name="Yoshikawa S."/>
            <person name="Kazumasa Y."/>
            <person name="Nakamura Y."/>
            <person name="Ichinomiya M."/>
            <person name="Saitoh K."/>
            <person name="Sato N."/>
            <person name="Blanc-Mathieu R."/>
            <person name="Endo H."/>
            <person name="Kuwata A."/>
            <person name="Ogata H."/>
        </authorList>
    </citation>
    <scope>NUCLEOTIDE SEQUENCE</scope>
</reference>
<feature type="signal peptide" evidence="1">
    <location>
        <begin position="1"/>
        <end position="22"/>
    </location>
</feature>
<evidence type="ECO:0000313" key="2">
    <source>
        <dbReference type="EMBL" id="GMI12020.1"/>
    </source>
</evidence>
<keyword evidence="1" id="KW-0732">Signal</keyword>
<keyword evidence="3" id="KW-1185">Reference proteome</keyword>
<comment type="caution">
    <text evidence="2">The sequence shown here is derived from an EMBL/GenBank/DDBJ whole genome shotgun (WGS) entry which is preliminary data.</text>
</comment>
<feature type="chain" id="PRO_5040832086" evidence="1">
    <location>
        <begin position="23"/>
        <end position="111"/>
    </location>
</feature>
<proteinExistence type="predicted"/>